<evidence type="ECO:0000313" key="1">
    <source>
        <dbReference type="EMBL" id="AVO44207.1"/>
    </source>
</evidence>
<dbReference type="AlphaFoldDB" id="A0A2S0N870"/>
<dbReference type="KEGG" id="phr:C6569_03500"/>
<organism evidence="1 2">
    <name type="scientific">Phreatobacter cathodiphilus</name>
    <dbReference type="NCBI Taxonomy" id="1868589"/>
    <lineage>
        <taxon>Bacteria</taxon>
        <taxon>Pseudomonadati</taxon>
        <taxon>Pseudomonadota</taxon>
        <taxon>Alphaproteobacteria</taxon>
        <taxon>Hyphomicrobiales</taxon>
        <taxon>Phreatobacteraceae</taxon>
        <taxon>Phreatobacter</taxon>
    </lineage>
</organism>
<proteinExistence type="predicted"/>
<gene>
    <name evidence="1" type="ORF">C6569_03500</name>
</gene>
<dbReference type="EMBL" id="CP027668">
    <property type="protein sequence ID" value="AVO44207.1"/>
    <property type="molecule type" value="Genomic_DNA"/>
</dbReference>
<accession>A0A2S0N870</accession>
<protein>
    <submittedName>
        <fullName evidence="1">Uncharacterized protein</fullName>
    </submittedName>
</protein>
<evidence type="ECO:0000313" key="2">
    <source>
        <dbReference type="Proteomes" id="UP000237889"/>
    </source>
</evidence>
<sequence length="240" mass="25330">MLAPLLSAVGASAQQGALAIDGAAAREALARFEGLAQAVRPAGQMPRITDPAVRQALATIWDVRPLDPARRASEADLPVLMPYCEAGSQVLRSYFLFNPRGTGAPDAAANLQTYGDEIMSGFAFSVRCSGATLEAATAFMGSLPADQMNQVRRDGWNRLRLGATQVIRGTLMMLGDASLSSVHADALARALSDSAPRYAAGLEPAERQAIVEVTRTILPAVRLAPVRERLEGFAGVLSGR</sequence>
<dbReference type="Proteomes" id="UP000237889">
    <property type="component" value="Chromosome"/>
</dbReference>
<keyword evidence="2" id="KW-1185">Reference proteome</keyword>
<name>A0A2S0N870_9HYPH</name>
<reference evidence="1 2" key="1">
    <citation type="submission" date="2018-03" db="EMBL/GenBank/DDBJ databases">
        <title>Genome sequencing of Phreatobacter sp.</title>
        <authorList>
            <person name="Kim S.-J."/>
            <person name="Heo J."/>
            <person name="Kwon S.-W."/>
        </authorList>
    </citation>
    <scope>NUCLEOTIDE SEQUENCE [LARGE SCALE GENOMIC DNA]</scope>
    <source>
        <strain evidence="1 2">S-12</strain>
    </source>
</reference>